<dbReference type="CDD" id="cd08977">
    <property type="entry name" value="SusD"/>
    <property type="match status" value="1"/>
</dbReference>
<dbReference type="Pfam" id="PF07980">
    <property type="entry name" value="SusD_RagB"/>
    <property type="match status" value="1"/>
</dbReference>
<dbReference type="SUPFAM" id="SSF48452">
    <property type="entry name" value="TPR-like"/>
    <property type="match status" value="1"/>
</dbReference>
<dbReference type="PROSITE" id="PS51257">
    <property type="entry name" value="PROKAR_LIPOPROTEIN"/>
    <property type="match status" value="1"/>
</dbReference>
<evidence type="ECO:0000313" key="9">
    <source>
        <dbReference type="Proteomes" id="UP001172083"/>
    </source>
</evidence>
<dbReference type="Gene3D" id="1.25.40.390">
    <property type="match status" value="1"/>
</dbReference>
<keyword evidence="9" id="KW-1185">Reference proteome</keyword>
<comment type="similarity">
    <text evidence="2">Belongs to the SusD family.</text>
</comment>
<dbReference type="InterPro" id="IPR011990">
    <property type="entry name" value="TPR-like_helical_dom_sf"/>
</dbReference>
<feature type="domain" description="RagB/SusD" evidence="6">
    <location>
        <begin position="384"/>
        <end position="510"/>
    </location>
</feature>
<evidence type="ECO:0000256" key="2">
    <source>
        <dbReference type="ARBA" id="ARBA00006275"/>
    </source>
</evidence>
<evidence type="ECO:0000256" key="1">
    <source>
        <dbReference type="ARBA" id="ARBA00004442"/>
    </source>
</evidence>
<accession>A0ABT8KZG7</accession>
<dbReference type="Proteomes" id="UP001172083">
    <property type="component" value="Unassembled WGS sequence"/>
</dbReference>
<evidence type="ECO:0000259" key="6">
    <source>
        <dbReference type="Pfam" id="PF07980"/>
    </source>
</evidence>
<protein>
    <submittedName>
        <fullName evidence="8">RagB/SusD family nutrient uptake outer membrane protein</fullName>
    </submittedName>
</protein>
<evidence type="ECO:0000313" key="8">
    <source>
        <dbReference type="EMBL" id="MDN5210848.1"/>
    </source>
</evidence>
<evidence type="ECO:0000256" key="5">
    <source>
        <dbReference type="ARBA" id="ARBA00023237"/>
    </source>
</evidence>
<dbReference type="EMBL" id="JAUJEB010000001">
    <property type="protein sequence ID" value="MDN5210848.1"/>
    <property type="molecule type" value="Genomic_DNA"/>
</dbReference>
<evidence type="ECO:0000256" key="4">
    <source>
        <dbReference type="ARBA" id="ARBA00023136"/>
    </source>
</evidence>
<name>A0ABT8KZG7_9BACT</name>
<evidence type="ECO:0000256" key="3">
    <source>
        <dbReference type="ARBA" id="ARBA00022729"/>
    </source>
</evidence>
<proteinExistence type="inferred from homology"/>
<comment type="subcellular location">
    <subcellularLocation>
        <location evidence="1">Cell outer membrane</location>
    </subcellularLocation>
</comment>
<dbReference type="InterPro" id="IPR033985">
    <property type="entry name" value="SusD-like_N"/>
</dbReference>
<dbReference type="Pfam" id="PF14322">
    <property type="entry name" value="SusD-like_3"/>
    <property type="match status" value="1"/>
</dbReference>
<dbReference type="InterPro" id="IPR012944">
    <property type="entry name" value="SusD_RagB_dom"/>
</dbReference>
<keyword evidence="5" id="KW-0998">Cell outer membrane</keyword>
<sequence>MKALRKIFLLVFAVYISISACDDELLELQDQNRLNPDVFWQNEEHATRAIIGAYSPMANQFGWGRMRVQHTTFRGDAVNPPRGEAGNFSADPALATLEWSWGEYWKVIFRTNAILEKVPLIEDPAFSDASRNAIVGEAYYLRAMQYFYLLSQYRNIPLVTVAAGSLAEVRQGPADPEDIWQLMISDLKAAQPLLPQSWDEENLGRATWGSATGLLGKVYLYHSGIEGVNEYSLAAAEFKKIIDSGIYQLMTNHADNFCNGCDNNAESVFEIQLDNTAAGWNTDTEADLRTAAWEADLAPVGFSNQGGLEVNRFVLDAFLAETTNGGGEDPRARSTLLFDYPGAMVYESAFQEVYADNLSLIGVRKSLDMRPGKPAASFGFDGLGSPINWKIMRFADVLLMYAEAENEANGGSNLALEALNMVRNRSDMPPKATADQATLRQFIRDERLLELVFEGDRYMDLLRWGMVPSAFTDELKSRSGGLQYQPGREYLPIPQIEINTNPFYEQNQGYR</sequence>
<evidence type="ECO:0000259" key="7">
    <source>
        <dbReference type="Pfam" id="PF14322"/>
    </source>
</evidence>
<feature type="domain" description="SusD-like N-terminal" evidence="7">
    <location>
        <begin position="97"/>
        <end position="220"/>
    </location>
</feature>
<keyword evidence="4" id="KW-0472">Membrane</keyword>
<dbReference type="RefSeq" id="WP_346756188.1">
    <property type="nucleotide sequence ID" value="NZ_JAUJEB010000001.1"/>
</dbReference>
<reference evidence="8" key="1">
    <citation type="submission" date="2023-06" db="EMBL/GenBank/DDBJ databases">
        <title>Genomic of Agaribacillus aureum.</title>
        <authorList>
            <person name="Wang G."/>
        </authorList>
    </citation>
    <scope>NUCLEOTIDE SEQUENCE</scope>
    <source>
        <strain evidence="8">BMA12</strain>
    </source>
</reference>
<keyword evidence="3" id="KW-0732">Signal</keyword>
<gene>
    <name evidence="8" type="ORF">QQ020_02275</name>
</gene>
<organism evidence="8 9">
    <name type="scientific">Agaribacillus aureus</name>
    <dbReference type="NCBI Taxonomy" id="3051825"/>
    <lineage>
        <taxon>Bacteria</taxon>
        <taxon>Pseudomonadati</taxon>
        <taxon>Bacteroidota</taxon>
        <taxon>Cytophagia</taxon>
        <taxon>Cytophagales</taxon>
        <taxon>Splendidivirgaceae</taxon>
        <taxon>Agaribacillus</taxon>
    </lineage>
</organism>
<comment type="caution">
    <text evidence="8">The sequence shown here is derived from an EMBL/GenBank/DDBJ whole genome shotgun (WGS) entry which is preliminary data.</text>
</comment>